<keyword evidence="3 7" id="KW-0812">Transmembrane</keyword>
<feature type="compositionally biased region" description="Basic and acidic residues" evidence="6">
    <location>
        <begin position="317"/>
        <end position="331"/>
    </location>
</feature>
<dbReference type="EMBL" id="JACYCC010000037">
    <property type="protein sequence ID" value="KAF8680409.1"/>
    <property type="molecule type" value="Genomic_DNA"/>
</dbReference>
<proteinExistence type="inferred from homology"/>
<feature type="transmembrane region" description="Helical" evidence="7">
    <location>
        <begin position="498"/>
        <end position="518"/>
    </location>
</feature>
<evidence type="ECO:0000256" key="1">
    <source>
        <dbReference type="ARBA" id="ARBA00004141"/>
    </source>
</evidence>
<dbReference type="Gene3D" id="6.10.110.10">
    <property type="match status" value="2"/>
</dbReference>
<accession>A0A8H7HA08</accession>
<dbReference type="Pfam" id="PF06140">
    <property type="entry name" value="Ifi-6-16"/>
    <property type="match status" value="1"/>
</dbReference>
<dbReference type="PANTHER" id="PTHR16932:SF18">
    <property type="entry name" value="INTERFERON, ALPHA-INDUCIBLE PROTEIN 27-LIKE 2"/>
    <property type="match status" value="1"/>
</dbReference>
<comment type="caution">
    <text evidence="8">The sequence shown here is derived from an EMBL/GenBank/DDBJ whole genome shotgun (WGS) entry which is preliminary data.</text>
</comment>
<name>A0A8H7HA08_9AGAM</name>
<feature type="transmembrane region" description="Helical" evidence="7">
    <location>
        <begin position="572"/>
        <end position="592"/>
    </location>
</feature>
<comment type="similarity">
    <text evidence="2">Belongs to the IFI6/IFI27 family.</text>
</comment>
<dbReference type="InterPro" id="IPR038213">
    <property type="entry name" value="IFI6/IFI27-like_sf"/>
</dbReference>
<dbReference type="GO" id="GO:0016020">
    <property type="term" value="C:membrane"/>
    <property type="evidence" value="ECO:0007669"/>
    <property type="project" value="UniProtKB-SubCell"/>
</dbReference>
<evidence type="ECO:0000256" key="2">
    <source>
        <dbReference type="ARBA" id="ARBA00007262"/>
    </source>
</evidence>
<sequence length="649" mass="67685">MPPPVKKVAKVGAIGVGTGVAVFAVPPLLGFTASGVAAGELTRFISCPCFAVAKFWLARSVAAAIQSAVYGAAVPAGSLFSIMQSVGATATIVPALVAGASATGIAGAVEAGQGQGQGPDDNGEQREDGDKEAQEDKENEDLEKQSEGENQNPVNEGRSQRASLRERLHKLVQDRSPYDQGILQVSSPDEDQGSISLVIKGIGAGAAVGVGVFVAPPLLGFTTAGVAAGSVAALVQSAVYGGAVQAGSAFAIMQSIGATGTMVPAVVAAASAGIATAAASEDKGDDKDSGNGRNSGGRSSNNGDEGGRTGDGSSGGRGREQHQGRSRDRNGRGRNRGSQNNNERRSDDESKEDDDSDDDSQEWTLETCGPPPPYEDEIARTQHRLSTEDDFLESRLPKNKTKRVVSNTEVESSNQQERNHPIPLGLRSGTNQIKLLEDLEAMWLYTSTGAPPWTSTDGFTNSTIVEKYARHVKMNDTFYQAHKVVRSRANMIATNKGLGTALLITPPVLVLIAVGIAARSSVRVPPPVDHSPPHMSEPMSNITPVEKALSGLKPQLQQSLVDVEKKKDHADVVTIAMIGIGLIGAILAIKIIRRKGRGGGDRGGGKGRNATDFRYPDDTNSAHPGVRIQTGPMQDESLALNAGSGADPF</sequence>
<evidence type="ECO:0000256" key="5">
    <source>
        <dbReference type="ARBA" id="ARBA00023136"/>
    </source>
</evidence>
<evidence type="ECO:0000256" key="7">
    <source>
        <dbReference type="SAM" id="Phobius"/>
    </source>
</evidence>
<protein>
    <submittedName>
        <fullName evidence="8">Uncharacterized protein</fullName>
    </submittedName>
</protein>
<dbReference type="PANTHER" id="PTHR16932">
    <property type="entry name" value="INTERFERON ALPHA-INDUCIBLE PROTEIN 27"/>
    <property type="match status" value="1"/>
</dbReference>
<feature type="region of interest" description="Disordered" evidence="6">
    <location>
        <begin position="110"/>
        <end position="162"/>
    </location>
</feature>
<evidence type="ECO:0000313" key="8">
    <source>
        <dbReference type="EMBL" id="KAF8680409.1"/>
    </source>
</evidence>
<keyword evidence="5 7" id="KW-0472">Membrane</keyword>
<evidence type="ECO:0000256" key="3">
    <source>
        <dbReference type="ARBA" id="ARBA00022692"/>
    </source>
</evidence>
<feature type="compositionally biased region" description="Basic and acidic residues" evidence="6">
    <location>
        <begin position="280"/>
        <end position="290"/>
    </location>
</feature>
<dbReference type="AlphaFoldDB" id="A0A8H7HA08"/>
<organism evidence="8 9">
    <name type="scientific">Rhizoctonia solani</name>
    <dbReference type="NCBI Taxonomy" id="456999"/>
    <lineage>
        <taxon>Eukaryota</taxon>
        <taxon>Fungi</taxon>
        <taxon>Dikarya</taxon>
        <taxon>Basidiomycota</taxon>
        <taxon>Agaricomycotina</taxon>
        <taxon>Agaricomycetes</taxon>
        <taxon>Cantharellales</taxon>
        <taxon>Ceratobasidiaceae</taxon>
        <taxon>Rhizoctonia</taxon>
    </lineage>
</organism>
<feature type="compositionally biased region" description="Basic and acidic residues" evidence="6">
    <location>
        <begin position="123"/>
        <end position="147"/>
    </location>
</feature>
<dbReference type="InterPro" id="IPR009311">
    <property type="entry name" value="IFI6/IFI27-like"/>
</dbReference>
<reference evidence="8" key="1">
    <citation type="submission" date="2020-09" db="EMBL/GenBank/DDBJ databases">
        <title>Comparative genome analyses of four rice-infecting Rhizoctonia solani isolates reveal extensive enrichment of homogalacturonan modification genes.</title>
        <authorList>
            <person name="Lee D.-Y."/>
            <person name="Jeon J."/>
            <person name="Kim K.-T."/>
            <person name="Cheong K."/>
            <person name="Song H."/>
            <person name="Choi G."/>
            <person name="Ko J."/>
            <person name="Opiyo S.O."/>
            <person name="Zuo S."/>
            <person name="Madhav S."/>
            <person name="Lee Y.-H."/>
            <person name="Wang G.-L."/>
        </authorList>
    </citation>
    <scope>NUCLEOTIDE SEQUENCE</scope>
    <source>
        <strain evidence="8">AG1-IA YN-7</strain>
    </source>
</reference>
<keyword evidence="4 7" id="KW-1133">Transmembrane helix</keyword>
<feature type="compositionally biased region" description="Polar residues" evidence="6">
    <location>
        <begin position="404"/>
        <end position="416"/>
    </location>
</feature>
<evidence type="ECO:0000256" key="6">
    <source>
        <dbReference type="SAM" id="MobiDB-lite"/>
    </source>
</evidence>
<feature type="region of interest" description="Disordered" evidence="6">
    <location>
        <begin position="596"/>
        <end position="649"/>
    </location>
</feature>
<comment type="subcellular location">
    <subcellularLocation>
        <location evidence="1">Membrane</location>
        <topology evidence="1">Multi-pass membrane protein</topology>
    </subcellularLocation>
</comment>
<feature type="region of interest" description="Disordered" evidence="6">
    <location>
        <begin position="277"/>
        <end position="425"/>
    </location>
</feature>
<feature type="compositionally biased region" description="Basic and acidic residues" evidence="6">
    <location>
        <begin position="598"/>
        <end position="617"/>
    </location>
</feature>
<evidence type="ECO:0000313" key="9">
    <source>
        <dbReference type="Proteomes" id="UP000650582"/>
    </source>
</evidence>
<dbReference type="Proteomes" id="UP000650582">
    <property type="component" value="Unassembled WGS sequence"/>
</dbReference>
<feature type="compositionally biased region" description="Acidic residues" evidence="6">
    <location>
        <begin position="349"/>
        <end position="361"/>
    </location>
</feature>
<evidence type="ECO:0000256" key="4">
    <source>
        <dbReference type="ARBA" id="ARBA00022989"/>
    </source>
</evidence>
<gene>
    <name evidence="8" type="ORF">RHS04_03747</name>
</gene>